<evidence type="ECO:0000313" key="2">
    <source>
        <dbReference type="Proteomes" id="UP000192276"/>
    </source>
</evidence>
<evidence type="ECO:0000313" key="1">
    <source>
        <dbReference type="EMBL" id="OQP45615.1"/>
    </source>
</evidence>
<sequence length="77" mass="8901">MDQLPGYRFPVTSIFIFVLFTDFRNPDMLACPVTGIPETGKKQKTLPARRSRVTHMKFLRKLLLEKAMAETMQVLTK</sequence>
<proteinExistence type="predicted"/>
<dbReference type="EMBL" id="LWBP01000254">
    <property type="protein sequence ID" value="OQP45615.1"/>
    <property type="molecule type" value="Genomic_DNA"/>
</dbReference>
<accession>A0A1V9EIA1</accession>
<organism evidence="1 2">
    <name type="scientific">Niastella populi</name>
    <dbReference type="NCBI Taxonomy" id="550983"/>
    <lineage>
        <taxon>Bacteria</taxon>
        <taxon>Pseudomonadati</taxon>
        <taxon>Bacteroidota</taxon>
        <taxon>Chitinophagia</taxon>
        <taxon>Chitinophagales</taxon>
        <taxon>Chitinophagaceae</taxon>
        <taxon>Niastella</taxon>
    </lineage>
</organism>
<reference evidence="2" key="1">
    <citation type="submission" date="2016-04" db="EMBL/GenBank/DDBJ databases">
        <authorList>
            <person name="Chen L."/>
            <person name="Zhuang W."/>
            <person name="Wang G."/>
        </authorList>
    </citation>
    <scope>NUCLEOTIDE SEQUENCE [LARGE SCALE GENOMIC DNA]</scope>
    <source>
        <strain evidence="2">208</strain>
    </source>
</reference>
<name>A0A1V9EIA1_9BACT</name>
<comment type="caution">
    <text evidence="1">The sequence shown here is derived from an EMBL/GenBank/DDBJ whole genome shotgun (WGS) entry which is preliminary data.</text>
</comment>
<gene>
    <name evidence="1" type="ORF">A4R26_08910</name>
</gene>
<keyword evidence="2" id="KW-1185">Reference proteome</keyword>
<dbReference type="Proteomes" id="UP000192276">
    <property type="component" value="Unassembled WGS sequence"/>
</dbReference>
<protein>
    <submittedName>
        <fullName evidence="1">Uncharacterized protein</fullName>
    </submittedName>
</protein>
<dbReference type="AlphaFoldDB" id="A0A1V9EIA1"/>